<evidence type="ECO:0000259" key="16">
    <source>
        <dbReference type="PROSITE" id="PS51384"/>
    </source>
</evidence>
<feature type="transmembrane region" description="Helical" evidence="15">
    <location>
        <begin position="42"/>
        <end position="61"/>
    </location>
</feature>
<feature type="transmembrane region" description="Helical" evidence="15">
    <location>
        <begin position="111"/>
        <end position="130"/>
    </location>
</feature>
<keyword evidence="9" id="KW-0560">Oxidoreductase</keyword>
<feature type="transmembrane region" description="Helical" evidence="15">
    <location>
        <begin position="267"/>
        <end position="288"/>
    </location>
</feature>
<evidence type="ECO:0000256" key="14">
    <source>
        <dbReference type="SAM" id="MobiDB-lite"/>
    </source>
</evidence>
<evidence type="ECO:0000256" key="9">
    <source>
        <dbReference type="ARBA" id="ARBA00023002"/>
    </source>
</evidence>
<feature type="compositionally biased region" description="Polar residues" evidence="14">
    <location>
        <begin position="871"/>
        <end position="888"/>
    </location>
</feature>
<dbReference type="InterPro" id="IPR017938">
    <property type="entry name" value="Riboflavin_synthase-like_b-brl"/>
</dbReference>
<dbReference type="SFLD" id="SFLDS00052">
    <property type="entry name" value="Ferric_Reductase_Domain"/>
    <property type="match status" value="1"/>
</dbReference>
<evidence type="ECO:0000256" key="2">
    <source>
        <dbReference type="ARBA" id="ARBA00006278"/>
    </source>
</evidence>
<dbReference type="OrthoDB" id="10006946at2759"/>
<keyword evidence="4" id="KW-0813">Transport</keyword>
<feature type="domain" description="FAD-binding FR-type" evidence="16">
    <location>
        <begin position="418"/>
        <end position="548"/>
    </location>
</feature>
<feature type="compositionally biased region" description="Polar residues" evidence="14">
    <location>
        <begin position="390"/>
        <end position="404"/>
    </location>
</feature>
<comment type="similarity">
    <text evidence="2">Belongs to the ferric reductase (FRE) family.</text>
</comment>
<feature type="transmembrane region" description="Helical" evidence="15">
    <location>
        <begin position="184"/>
        <end position="208"/>
    </location>
</feature>
<keyword evidence="5" id="KW-1003">Cell membrane</keyword>
<evidence type="ECO:0000256" key="3">
    <source>
        <dbReference type="ARBA" id="ARBA00012668"/>
    </source>
</evidence>
<keyword evidence="7" id="KW-0249">Electron transport</keyword>
<dbReference type="InterPro" id="IPR013130">
    <property type="entry name" value="Fe3_Rdtase_TM_dom"/>
</dbReference>
<sequence length="1013" mass="112428">MAAASATASSRPAYPASPAYTNDLEFVTAYLTVHVLSDASRIYSYIFWVALVGVLLGFSILHHLHLRGTYFGALWSKWAIRRRTWRKKHSLAVAKANGQPHRQPFSLPANAQIFTLGVIVVATLLVTFLGPDYLAPGSTLWTLQDYPSATTSLAKRYEMSDYYKYMPQYTIPKAWWTTGNRTGLIAFTLFPLCILFALKSPPFAIFSLPFLVQLYCDKLLWLHKWTARLIFLLTLLHVAFWSVQLCIERRASTGKMAYTYAWGYEKFLFAWTAFGCMCLLFALSISPLRRAHYEAFYFLHVLLVPLTLIMSALHHPPVWWWCWAALGLWFGERTWRFTWWLYTNGYLGGTAPAPSNKLRKTPSRARGNDQKVEAPYPPKLGKTSLPRTPASGSTVGLTHYPPSSSLELTPGMGLSLPTDYVPPPGFAHAELLPGHTVRLRIVTPGYLSWAPGQHFLISVPSISRFTTHPFTAASICDEQNPQADGRVLVFLIRAKNGWTKDLWDTVAIMTGRNQQFRRDEGLPRCEMPRRGVLLRACVDGPYGSSVRAHWNDYSSVLIVAGGSGVSYALSVLQYICLCLAGRDGRFLGGKKGGFGQPGFKTTRVRFVWLVREFGHTQWCASVLRRCMDIVPNSELQIDIFVTNVKPVPPLKRAPPPTRLSFVPPPKPTEKTTELEPPHPVFVQEASPRSSISSEDSGEDTDVDLSYYTGGYEEEGELGHEEHILDLTNFEGDNDTALPGEAQFNLSVKQEGRARRRNTRRMTMAVMAKHELIYKATELQFDSPGQSSAQLVRASLPPINTDASSSSRRPNLDINVTDVSLNSRGPLTPITATPLTATPNSAHPLIDPFRDAGMSSPRHSRNLSAPGYGASTPASRRVSQALSEQSVETPITPASRFGSRSRLSVWTDTDSFAALVPGGDVEAVREQLRLDLDDTEVDDVGTVAERARPGKPKLDRILADEVERAKGAVAVACCGPTSLDAVIRKVIAAQINPGRIRRGDMRGSITLFSEEFSY</sequence>
<evidence type="ECO:0000256" key="6">
    <source>
        <dbReference type="ARBA" id="ARBA00022692"/>
    </source>
</evidence>
<dbReference type="EMBL" id="MNAD01000138">
    <property type="protein sequence ID" value="OJT15719.1"/>
    <property type="molecule type" value="Genomic_DNA"/>
</dbReference>
<evidence type="ECO:0000256" key="8">
    <source>
        <dbReference type="ARBA" id="ARBA00022989"/>
    </source>
</evidence>
<feature type="transmembrane region" description="Helical" evidence="15">
    <location>
        <begin position="229"/>
        <end position="247"/>
    </location>
</feature>
<comment type="caution">
    <text evidence="17">The sequence shown here is derived from an EMBL/GenBank/DDBJ whole genome shotgun (WGS) entry which is preliminary data.</text>
</comment>
<name>A0A1M2W7A3_TRAPU</name>
<dbReference type="EC" id="1.16.1.9" evidence="3"/>
<feature type="region of interest" description="Disordered" evidence="14">
    <location>
        <begin position="652"/>
        <end position="701"/>
    </location>
</feature>
<gene>
    <name evidence="17" type="ORF">TRAPUB_4617</name>
</gene>
<dbReference type="PANTHER" id="PTHR32361:SF9">
    <property type="entry name" value="FERRIC REDUCTASE TRANSMEMBRANE COMPONENT 3-RELATED"/>
    <property type="match status" value="1"/>
</dbReference>
<dbReference type="STRING" id="154538.A0A1M2W7A3"/>
<evidence type="ECO:0000256" key="7">
    <source>
        <dbReference type="ARBA" id="ARBA00022982"/>
    </source>
</evidence>
<keyword evidence="8 15" id="KW-1133">Transmembrane helix</keyword>
<keyword evidence="18" id="KW-1185">Reference proteome</keyword>
<accession>A0A1M2W7A3</accession>
<feature type="compositionally biased region" description="Basic and acidic residues" evidence="14">
    <location>
        <begin position="667"/>
        <end position="676"/>
    </location>
</feature>
<evidence type="ECO:0000256" key="13">
    <source>
        <dbReference type="ARBA" id="ARBA00048483"/>
    </source>
</evidence>
<comment type="subcellular location">
    <subcellularLocation>
        <location evidence="1">Cell membrane</location>
        <topology evidence="1">Multi-pass membrane protein</topology>
    </subcellularLocation>
</comment>
<dbReference type="InterPro" id="IPR039261">
    <property type="entry name" value="FNR_nucleotide-bd"/>
</dbReference>
<dbReference type="PANTHER" id="PTHR32361">
    <property type="entry name" value="FERRIC/CUPRIC REDUCTASE TRANSMEMBRANE COMPONENT"/>
    <property type="match status" value="1"/>
</dbReference>
<evidence type="ECO:0000256" key="15">
    <source>
        <dbReference type="SAM" id="Phobius"/>
    </source>
</evidence>
<dbReference type="InterPro" id="IPR051410">
    <property type="entry name" value="Ferric/Cupric_Reductase"/>
</dbReference>
<dbReference type="InterPro" id="IPR013112">
    <property type="entry name" value="FAD-bd_8"/>
</dbReference>
<evidence type="ECO:0000313" key="18">
    <source>
        <dbReference type="Proteomes" id="UP000184267"/>
    </source>
</evidence>
<dbReference type="GO" id="GO:0006826">
    <property type="term" value="P:iron ion transport"/>
    <property type="evidence" value="ECO:0007669"/>
    <property type="project" value="TreeGrafter"/>
</dbReference>
<dbReference type="Pfam" id="PF08030">
    <property type="entry name" value="NAD_binding_6"/>
    <property type="match status" value="1"/>
</dbReference>
<dbReference type="Pfam" id="PF08022">
    <property type="entry name" value="FAD_binding_8"/>
    <property type="match status" value="1"/>
</dbReference>
<evidence type="ECO:0000256" key="12">
    <source>
        <dbReference type="ARBA" id="ARBA00023180"/>
    </source>
</evidence>
<dbReference type="Proteomes" id="UP000184267">
    <property type="component" value="Unassembled WGS sequence"/>
</dbReference>
<keyword evidence="11 15" id="KW-0472">Membrane</keyword>
<dbReference type="GO" id="GO:0006879">
    <property type="term" value="P:intracellular iron ion homeostasis"/>
    <property type="evidence" value="ECO:0007669"/>
    <property type="project" value="TreeGrafter"/>
</dbReference>
<dbReference type="OMA" id="WTKDLWD"/>
<keyword evidence="12" id="KW-0325">Glycoprotein</keyword>
<dbReference type="Gene3D" id="3.40.50.80">
    <property type="entry name" value="Nucleotide-binding domain of ferredoxin-NADP reductase (FNR) module"/>
    <property type="match status" value="2"/>
</dbReference>
<dbReference type="Pfam" id="PF01794">
    <property type="entry name" value="Ferric_reduct"/>
    <property type="match status" value="1"/>
</dbReference>
<dbReference type="GO" id="GO:0052851">
    <property type="term" value="F:ferric-chelate reductase (NADPH) activity"/>
    <property type="evidence" value="ECO:0007669"/>
    <property type="project" value="UniProtKB-EC"/>
</dbReference>
<comment type="catalytic activity">
    <reaction evidence="13">
        <text>2 a Fe(II)-siderophore + NADP(+) + H(+) = 2 a Fe(III)-siderophore + NADPH</text>
        <dbReference type="Rhea" id="RHEA:28795"/>
        <dbReference type="Rhea" id="RHEA-COMP:11342"/>
        <dbReference type="Rhea" id="RHEA-COMP:11344"/>
        <dbReference type="ChEBI" id="CHEBI:15378"/>
        <dbReference type="ChEBI" id="CHEBI:29033"/>
        <dbReference type="ChEBI" id="CHEBI:29034"/>
        <dbReference type="ChEBI" id="CHEBI:57783"/>
        <dbReference type="ChEBI" id="CHEBI:58349"/>
        <dbReference type="EC" id="1.16.1.9"/>
    </reaction>
</comment>
<proteinExistence type="inferred from homology"/>
<dbReference type="AlphaFoldDB" id="A0A1M2W7A3"/>
<protein>
    <recommendedName>
        <fullName evidence="3">ferric-chelate reductase (NADPH)</fullName>
        <ecNumber evidence="3">1.16.1.9</ecNumber>
    </recommendedName>
</protein>
<evidence type="ECO:0000313" key="17">
    <source>
        <dbReference type="EMBL" id="OJT15719.1"/>
    </source>
</evidence>
<reference evidence="17 18" key="1">
    <citation type="submission" date="2016-10" db="EMBL/GenBank/DDBJ databases">
        <title>Genome sequence of the basidiomycete white-rot fungus Trametes pubescens.</title>
        <authorList>
            <person name="Makela M.R."/>
            <person name="Granchi Z."/>
            <person name="Peng M."/>
            <person name="De Vries R.P."/>
            <person name="Grigoriev I."/>
            <person name="Riley R."/>
            <person name="Hilden K."/>
        </authorList>
    </citation>
    <scope>NUCLEOTIDE SEQUENCE [LARGE SCALE GENOMIC DNA]</scope>
    <source>
        <strain evidence="17 18">FBCC735</strain>
    </source>
</reference>
<evidence type="ECO:0000256" key="11">
    <source>
        <dbReference type="ARBA" id="ARBA00023136"/>
    </source>
</evidence>
<dbReference type="InterPro" id="IPR017927">
    <property type="entry name" value="FAD-bd_FR_type"/>
</dbReference>
<evidence type="ECO:0000256" key="5">
    <source>
        <dbReference type="ARBA" id="ARBA00022475"/>
    </source>
</evidence>
<dbReference type="SUPFAM" id="SSF63380">
    <property type="entry name" value="Riboflavin synthase domain-like"/>
    <property type="match status" value="1"/>
</dbReference>
<organism evidence="17 18">
    <name type="scientific">Trametes pubescens</name>
    <name type="common">White-rot fungus</name>
    <dbReference type="NCBI Taxonomy" id="154538"/>
    <lineage>
        <taxon>Eukaryota</taxon>
        <taxon>Fungi</taxon>
        <taxon>Dikarya</taxon>
        <taxon>Basidiomycota</taxon>
        <taxon>Agaricomycotina</taxon>
        <taxon>Agaricomycetes</taxon>
        <taxon>Polyporales</taxon>
        <taxon>Polyporaceae</taxon>
        <taxon>Trametes</taxon>
    </lineage>
</organism>
<feature type="compositionally biased region" description="Pro residues" evidence="14">
    <location>
        <begin position="652"/>
        <end position="666"/>
    </location>
</feature>
<evidence type="ECO:0000256" key="1">
    <source>
        <dbReference type="ARBA" id="ARBA00004651"/>
    </source>
</evidence>
<dbReference type="CDD" id="cd06186">
    <property type="entry name" value="NOX_Duox_like_FAD_NADP"/>
    <property type="match status" value="1"/>
</dbReference>
<keyword evidence="10" id="KW-0406">Ion transport</keyword>
<feature type="region of interest" description="Disordered" evidence="14">
    <location>
        <begin position="849"/>
        <end position="893"/>
    </location>
</feature>
<evidence type="ECO:0000256" key="4">
    <source>
        <dbReference type="ARBA" id="ARBA00022448"/>
    </source>
</evidence>
<keyword evidence="6 15" id="KW-0812">Transmembrane</keyword>
<dbReference type="GO" id="GO:0005886">
    <property type="term" value="C:plasma membrane"/>
    <property type="evidence" value="ECO:0007669"/>
    <property type="project" value="UniProtKB-SubCell"/>
</dbReference>
<dbReference type="GO" id="GO:0015677">
    <property type="term" value="P:copper ion import"/>
    <property type="evidence" value="ECO:0007669"/>
    <property type="project" value="TreeGrafter"/>
</dbReference>
<evidence type="ECO:0000256" key="10">
    <source>
        <dbReference type="ARBA" id="ARBA00023065"/>
    </source>
</evidence>
<feature type="region of interest" description="Disordered" evidence="14">
    <location>
        <begin position="353"/>
        <end position="404"/>
    </location>
</feature>
<dbReference type="InterPro" id="IPR013121">
    <property type="entry name" value="Fe_red_NAD-bd_6"/>
</dbReference>
<dbReference type="PROSITE" id="PS51384">
    <property type="entry name" value="FAD_FR"/>
    <property type="match status" value="1"/>
</dbReference>